<accession>A0A165AI41</accession>
<feature type="region of interest" description="Disordered" evidence="1">
    <location>
        <begin position="1"/>
        <end position="26"/>
    </location>
</feature>
<evidence type="ECO:0000313" key="3">
    <source>
        <dbReference type="Proteomes" id="UP000076722"/>
    </source>
</evidence>
<keyword evidence="3" id="KW-1185">Reference proteome</keyword>
<gene>
    <name evidence="2" type="ORF">SISNIDRAFT_447869</name>
</gene>
<evidence type="ECO:0000313" key="2">
    <source>
        <dbReference type="EMBL" id="KZS99032.1"/>
    </source>
</evidence>
<dbReference type="Proteomes" id="UP000076722">
    <property type="component" value="Unassembled WGS sequence"/>
</dbReference>
<protein>
    <submittedName>
        <fullName evidence="2">Uncharacterized protein</fullName>
    </submittedName>
</protein>
<sequence>MPASHSMTRIPSHCHPTALDRNPTRRTRLPAIHNATASPTRRSLTVHLAVTRLPRPGAGEL</sequence>
<reference evidence="2 3" key="1">
    <citation type="journal article" date="2016" name="Mol. Biol. Evol.">
        <title>Comparative Genomics of Early-Diverging Mushroom-Forming Fungi Provides Insights into the Origins of Lignocellulose Decay Capabilities.</title>
        <authorList>
            <person name="Nagy L.G."/>
            <person name="Riley R."/>
            <person name="Tritt A."/>
            <person name="Adam C."/>
            <person name="Daum C."/>
            <person name="Floudas D."/>
            <person name="Sun H."/>
            <person name="Yadav J.S."/>
            <person name="Pangilinan J."/>
            <person name="Larsson K.H."/>
            <person name="Matsuura K."/>
            <person name="Barry K."/>
            <person name="Labutti K."/>
            <person name="Kuo R."/>
            <person name="Ohm R.A."/>
            <person name="Bhattacharya S.S."/>
            <person name="Shirouzu T."/>
            <person name="Yoshinaga Y."/>
            <person name="Martin F.M."/>
            <person name="Grigoriev I.V."/>
            <person name="Hibbett D.S."/>
        </authorList>
    </citation>
    <scope>NUCLEOTIDE SEQUENCE [LARGE SCALE GENOMIC DNA]</scope>
    <source>
        <strain evidence="2 3">HHB9708</strain>
    </source>
</reference>
<feature type="non-terminal residue" evidence="2">
    <location>
        <position position="61"/>
    </location>
</feature>
<dbReference type="EMBL" id="KV419394">
    <property type="protein sequence ID" value="KZS99032.1"/>
    <property type="molecule type" value="Genomic_DNA"/>
</dbReference>
<dbReference type="AlphaFoldDB" id="A0A165AI41"/>
<name>A0A165AI41_9AGAM</name>
<organism evidence="2 3">
    <name type="scientific">Sistotremastrum niveocremeum HHB9708</name>
    <dbReference type="NCBI Taxonomy" id="1314777"/>
    <lineage>
        <taxon>Eukaryota</taxon>
        <taxon>Fungi</taxon>
        <taxon>Dikarya</taxon>
        <taxon>Basidiomycota</taxon>
        <taxon>Agaricomycotina</taxon>
        <taxon>Agaricomycetes</taxon>
        <taxon>Sistotremastrales</taxon>
        <taxon>Sistotremastraceae</taxon>
        <taxon>Sertulicium</taxon>
        <taxon>Sertulicium niveocremeum</taxon>
    </lineage>
</organism>
<proteinExistence type="predicted"/>
<evidence type="ECO:0000256" key="1">
    <source>
        <dbReference type="SAM" id="MobiDB-lite"/>
    </source>
</evidence>